<dbReference type="SMART" id="SM00252">
    <property type="entry name" value="SH2"/>
    <property type="match status" value="2"/>
</dbReference>
<name>A0AAD8ZH09_9TELE</name>
<dbReference type="GO" id="GO:0008286">
    <property type="term" value="P:insulin receptor signaling pathway"/>
    <property type="evidence" value="ECO:0007669"/>
    <property type="project" value="TreeGrafter"/>
</dbReference>
<proteinExistence type="predicted"/>
<dbReference type="InterPro" id="IPR000980">
    <property type="entry name" value="SH2"/>
</dbReference>
<dbReference type="GO" id="GO:0046935">
    <property type="term" value="F:1-phosphatidylinositol-3-kinase regulator activity"/>
    <property type="evidence" value="ECO:0007669"/>
    <property type="project" value="TreeGrafter"/>
</dbReference>
<dbReference type="FunFam" id="3.30.505.10:FF:000080">
    <property type="entry name" value="Pi3K21B, isoform C"/>
    <property type="match status" value="1"/>
</dbReference>
<evidence type="ECO:0000313" key="5">
    <source>
        <dbReference type="Proteomes" id="UP001239994"/>
    </source>
</evidence>
<dbReference type="PRINTS" id="PR00678">
    <property type="entry name" value="PI3KINASEP85"/>
</dbReference>
<feature type="domain" description="SH2" evidence="3">
    <location>
        <begin position="219"/>
        <end position="313"/>
    </location>
</feature>
<dbReference type="AlphaFoldDB" id="A0AAD8ZH09"/>
<dbReference type="PROSITE" id="PS50001">
    <property type="entry name" value="SH2"/>
    <property type="match status" value="2"/>
</dbReference>
<dbReference type="InterPro" id="IPR036860">
    <property type="entry name" value="SH2_dom_sf"/>
</dbReference>
<dbReference type="EMBL" id="JAROKS010000014">
    <property type="protein sequence ID" value="KAK1797375.1"/>
    <property type="molecule type" value="Genomic_DNA"/>
</dbReference>
<protein>
    <recommendedName>
        <fullName evidence="3">SH2 domain-containing protein</fullName>
    </recommendedName>
</protein>
<dbReference type="GO" id="GO:0046854">
    <property type="term" value="P:phosphatidylinositol phosphate biosynthetic process"/>
    <property type="evidence" value="ECO:0007669"/>
    <property type="project" value="TreeGrafter"/>
</dbReference>
<dbReference type="SUPFAM" id="SSF55550">
    <property type="entry name" value="SH2 domain"/>
    <property type="match status" value="2"/>
</dbReference>
<gene>
    <name evidence="4" type="ORF">P4O66_008752</name>
</gene>
<dbReference type="FunFam" id="3.30.505.10:FF:000006">
    <property type="entry name" value="Phosphatidylinositol 3-kinase regulatory subunit alpha"/>
    <property type="match status" value="1"/>
</dbReference>
<comment type="caution">
    <text evidence="4">The sequence shown here is derived from an EMBL/GenBank/DDBJ whole genome shotgun (WGS) entry which is preliminary data.</text>
</comment>
<evidence type="ECO:0000256" key="2">
    <source>
        <dbReference type="PROSITE-ProRule" id="PRU00191"/>
    </source>
</evidence>
<accession>A0AAD8ZH09</accession>
<dbReference type="GO" id="GO:0005942">
    <property type="term" value="C:phosphatidylinositol 3-kinase complex"/>
    <property type="evidence" value="ECO:0007669"/>
    <property type="project" value="TreeGrafter"/>
</dbReference>
<feature type="domain" description="SH2" evidence="3">
    <location>
        <begin position="48"/>
        <end position="143"/>
    </location>
</feature>
<dbReference type="PANTHER" id="PTHR10155">
    <property type="entry name" value="PHOSPHATIDYLINOSITOL 3-KINASE REGULATORY SUBUNIT"/>
    <property type="match status" value="1"/>
</dbReference>
<keyword evidence="5" id="KW-1185">Reference proteome</keyword>
<dbReference type="PRINTS" id="PR00401">
    <property type="entry name" value="SH2DOMAIN"/>
</dbReference>
<evidence type="ECO:0000259" key="3">
    <source>
        <dbReference type="PROSITE" id="PS50001"/>
    </source>
</evidence>
<sequence length="325" mass="36372">FQNVQMEFFCVGSPPSHPVLPCWLESSAGDQCPLKDAPEPSSLQEAEWYWGDISREEANAKLDGLPDGSFLVRDASSKAFGHYTLTLRKDGSNKLIKILHHEGRFGFCEPLTFSSAVELVLHHQCHSLVHYNPALDITLAFPVSRYTQEVSLDLGHVYNTSTDYFQPACAYAVQEKTMGAFIRDQQRMPEFSAEERAQLNEGVCEEEDEGAACLEEATWFVGDLSRAQAEELLVGKPSGAFLIRSSSMKDCYACSVVVEQEVRHCVIHRTARGYGFAEPYDLHGSLKDLVRHYHRTSLVQHNQALDVRLAYPVRPPQHTAPTVPS</sequence>
<keyword evidence="1 2" id="KW-0727">SH2 domain</keyword>
<dbReference type="Pfam" id="PF00017">
    <property type="entry name" value="SH2"/>
    <property type="match status" value="2"/>
</dbReference>
<reference evidence="4" key="1">
    <citation type="submission" date="2023-03" db="EMBL/GenBank/DDBJ databases">
        <title>Electrophorus voltai genome.</title>
        <authorList>
            <person name="Bian C."/>
        </authorList>
    </citation>
    <scope>NUCLEOTIDE SEQUENCE</scope>
    <source>
        <strain evidence="4">CB-2022</strain>
        <tissue evidence="4">Muscle</tissue>
    </source>
</reference>
<feature type="non-terminal residue" evidence="4">
    <location>
        <position position="1"/>
    </location>
</feature>
<dbReference type="Proteomes" id="UP001239994">
    <property type="component" value="Unassembled WGS sequence"/>
</dbReference>
<organism evidence="4 5">
    <name type="scientific">Electrophorus voltai</name>
    <dbReference type="NCBI Taxonomy" id="2609070"/>
    <lineage>
        <taxon>Eukaryota</taxon>
        <taxon>Metazoa</taxon>
        <taxon>Chordata</taxon>
        <taxon>Craniata</taxon>
        <taxon>Vertebrata</taxon>
        <taxon>Euteleostomi</taxon>
        <taxon>Actinopterygii</taxon>
        <taxon>Neopterygii</taxon>
        <taxon>Teleostei</taxon>
        <taxon>Ostariophysi</taxon>
        <taxon>Gymnotiformes</taxon>
        <taxon>Gymnotoidei</taxon>
        <taxon>Gymnotidae</taxon>
        <taxon>Electrophorus</taxon>
    </lineage>
</organism>
<dbReference type="Gene3D" id="3.30.505.10">
    <property type="entry name" value="SH2 domain"/>
    <property type="match status" value="2"/>
</dbReference>
<evidence type="ECO:0000313" key="4">
    <source>
        <dbReference type="EMBL" id="KAK1797375.1"/>
    </source>
</evidence>
<evidence type="ECO:0000256" key="1">
    <source>
        <dbReference type="ARBA" id="ARBA00022999"/>
    </source>
</evidence>
<dbReference type="PANTHER" id="PTHR10155:SF2">
    <property type="entry name" value="PHOSPHATIDYLINOSITOL 3-KINASE REGULATORY SUBUNIT GAMMA"/>
    <property type="match status" value="1"/>
</dbReference>